<dbReference type="PANTHER" id="PTHR34039:SF1">
    <property type="entry name" value="UPF0102 PROTEIN YRAN"/>
    <property type="match status" value="1"/>
</dbReference>
<reference evidence="3 4" key="1">
    <citation type="submission" date="2021-10" db="EMBL/GenBank/DDBJ databases">
        <title>Collection of gut derived symbiotic bacterial strains cultured from healthy donors.</title>
        <authorList>
            <person name="Lin H."/>
            <person name="Littmann E."/>
            <person name="Kohout C."/>
            <person name="Pamer E.G."/>
        </authorList>
    </citation>
    <scope>NUCLEOTIDE SEQUENCE [LARGE SCALE GENOMIC DNA]</scope>
    <source>
        <strain evidence="3 4">DFI.1.165</strain>
    </source>
</reference>
<accession>A0ABS8DCF2</accession>
<comment type="similarity">
    <text evidence="1 2">Belongs to the UPF0102 family.</text>
</comment>
<dbReference type="EMBL" id="JAJCIS010000001">
    <property type="protein sequence ID" value="MCB7386098.1"/>
    <property type="molecule type" value="Genomic_DNA"/>
</dbReference>
<name>A0ABS8DCF2_9FIRM</name>
<proteinExistence type="inferred from homology"/>
<dbReference type="Proteomes" id="UP001299546">
    <property type="component" value="Unassembled WGS sequence"/>
</dbReference>
<organism evidence="3 4">
    <name type="scientific">Bariatricus massiliensis</name>
    <dbReference type="NCBI Taxonomy" id="1745713"/>
    <lineage>
        <taxon>Bacteria</taxon>
        <taxon>Bacillati</taxon>
        <taxon>Bacillota</taxon>
        <taxon>Clostridia</taxon>
        <taxon>Lachnospirales</taxon>
        <taxon>Lachnospiraceae</taxon>
        <taxon>Bariatricus</taxon>
    </lineage>
</organism>
<evidence type="ECO:0000256" key="2">
    <source>
        <dbReference type="HAMAP-Rule" id="MF_00048"/>
    </source>
</evidence>
<gene>
    <name evidence="3" type="ORF">LIZ65_02255</name>
</gene>
<sequence length="132" mass="15231">MKKEIIKKNKCANVNKRRMGTSFERLAGQFLEMKGYQIRTYNYYCRYAEIDIVAEESGYLVFCEVKYRCKASAAETLAAVDVRKQRQICRGALFYMYEHHITGVPCRFDVVGITGGDSGHQITLVKDAFDYK</sequence>
<evidence type="ECO:0000313" key="3">
    <source>
        <dbReference type="EMBL" id="MCB7386098.1"/>
    </source>
</evidence>
<dbReference type="SUPFAM" id="SSF52980">
    <property type="entry name" value="Restriction endonuclease-like"/>
    <property type="match status" value="1"/>
</dbReference>
<dbReference type="NCBIfam" id="NF009150">
    <property type="entry name" value="PRK12497.1-3"/>
    <property type="match status" value="1"/>
</dbReference>
<dbReference type="HAMAP" id="MF_00048">
    <property type="entry name" value="UPF0102"/>
    <property type="match status" value="1"/>
</dbReference>
<evidence type="ECO:0000313" key="4">
    <source>
        <dbReference type="Proteomes" id="UP001299546"/>
    </source>
</evidence>
<dbReference type="Gene3D" id="3.40.1350.10">
    <property type="match status" value="1"/>
</dbReference>
<dbReference type="InterPro" id="IPR003509">
    <property type="entry name" value="UPF0102_YraN-like"/>
</dbReference>
<dbReference type="NCBIfam" id="TIGR00252">
    <property type="entry name" value="YraN family protein"/>
    <property type="match status" value="1"/>
</dbReference>
<dbReference type="InterPro" id="IPR011335">
    <property type="entry name" value="Restrct_endonuc-II-like"/>
</dbReference>
<dbReference type="PANTHER" id="PTHR34039">
    <property type="entry name" value="UPF0102 PROTEIN YRAN"/>
    <property type="match status" value="1"/>
</dbReference>
<dbReference type="Pfam" id="PF02021">
    <property type="entry name" value="UPF0102"/>
    <property type="match status" value="1"/>
</dbReference>
<protein>
    <recommendedName>
        <fullName evidence="2">UPF0102 protein LIZ65_02255</fullName>
    </recommendedName>
</protein>
<dbReference type="InterPro" id="IPR011856">
    <property type="entry name" value="tRNA_endonuc-like_dom_sf"/>
</dbReference>
<keyword evidence="4" id="KW-1185">Reference proteome</keyword>
<evidence type="ECO:0000256" key="1">
    <source>
        <dbReference type="ARBA" id="ARBA00006738"/>
    </source>
</evidence>
<dbReference type="RefSeq" id="WP_066732261.1">
    <property type="nucleotide sequence ID" value="NZ_JAJCIQ010000001.1"/>
</dbReference>
<comment type="caution">
    <text evidence="3">The sequence shown here is derived from an EMBL/GenBank/DDBJ whole genome shotgun (WGS) entry which is preliminary data.</text>
</comment>